<comment type="caution">
    <text evidence="1">The sequence shown here is derived from an EMBL/GenBank/DDBJ whole genome shotgun (WGS) entry which is preliminary data.</text>
</comment>
<reference evidence="1 2" key="1">
    <citation type="submission" date="2019-07" db="EMBL/GenBank/DDBJ databases">
        <title>Hymenobacter sp. straun FUR1 Genome sequencing and assembly.</title>
        <authorList>
            <person name="Chhetri G."/>
        </authorList>
    </citation>
    <scope>NUCLEOTIDE SEQUENCE [LARGE SCALE GENOMIC DNA]</scope>
    <source>
        <strain evidence="1 2">Fur1</strain>
    </source>
</reference>
<evidence type="ECO:0000313" key="1">
    <source>
        <dbReference type="EMBL" id="TVT38608.1"/>
    </source>
</evidence>
<dbReference type="Proteomes" id="UP000317624">
    <property type="component" value="Unassembled WGS sequence"/>
</dbReference>
<keyword evidence="2" id="KW-1185">Reference proteome</keyword>
<accession>A0A558BQ32</accession>
<organism evidence="1 2">
    <name type="scientific">Hymenobacter setariae</name>
    <dbReference type="NCBI Taxonomy" id="2594794"/>
    <lineage>
        <taxon>Bacteria</taxon>
        <taxon>Pseudomonadati</taxon>
        <taxon>Bacteroidota</taxon>
        <taxon>Cytophagia</taxon>
        <taxon>Cytophagales</taxon>
        <taxon>Hymenobacteraceae</taxon>
        <taxon>Hymenobacter</taxon>
    </lineage>
</organism>
<dbReference type="OrthoDB" id="4547231at2"/>
<dbReference type="RefSeq" id="WP_144851650.1">
    <property type="nucleotide sequence ID" value="NZ_VMRJ01000005.1"/>
</dbReference>
<name>A0A558BQ32_9BACT</name>
<gene>
    <name evidence="1" type="ORF">FNT36_20735</name>
</gene>
<protein>
    <submittedName>
        <fullName evidence="1">Uncharacterized protein</fullName>
    </submittedName>
</protein>
<dbReference type="EMBL" id="VMRJ01000005">
    <property type="protein sequence ID" value="TVT38608.1"/>
    <property type="molecule type" value="Genomic_DNA"/>
</dbReference>
<proteinExistence type="predicted"/>
<dbReference type="AlphaFoldDB" id="A0A558BQ32"/>
<evidence type="ECO:0000313" key="2">
    <source>
        <dbReference type="Proteomes" id="UP000317624"/>
    </source>
</evidence>
<sequence length="1265" mass="143593">MSFLDVKALDIKRWSAEPSAPYHLPELIRRLIFATTPTLEHIDFPIGASVNSGGWDGTTTVTTGTTYVPSGVCGWELGKTPGVKGKADKDYAERVKNSLGLKPVETTFIFVTPQTWTAKKKWVTEKEKDKHWKEVRALNADDLESWLSQSPAVQVWFSRLIGKRFDGLTDLDTYWQDWMESTVPPTPSQLVLAGRSRTSADVQVWLQGTSLSLTLQADSREEAMAVFTASLMQLPAADRDRYLVQAVVVTTLEAWRQLIEVGTQLLLIPLFEERDEIAGAYRRRHRVFIPSSPTDAVSSDTEPIPRIAREVAERALQAQGLSYDKAYALAWTARTSFASFRRKLAISPSLQRPIWAKPENAFSLIPALLLGAWDENEEKDREAVAHLAQLPYEQVQQGLLRWANETNPPVRLTSSTWYVSDKLDVWSLLYRFITRDQLNRLQQLVIDILGAPLPRYELPIEHQYRAELLDKRSPYSKVLRDSIANTLALIGSQDEQSLPAANITARSFASYTVTLLLRQALANPLVLRSISDLLPALAEAAPDPFLQEIHIGLTGEDPVVMTLFEEQPGLFHASSHHAGLLWALETLAWKPEYLGYVFTILTRLTQLDPGGSTTNRPRNTLREIFLLWHPNTTAPLDQRLTLLRQLVDQAPEIGRSLLMRLLPEFRGVAENTAKPRWRDWPTTVQPTRGDVARGGEEIGRLLMKLAGSDVTQWQSLIVPLVEHASPTVFKEAIARLIELSNELTSDHDKALIWHILRQLVHRHRSHSDTEWAMWREQTDALAELLPRFEPIDIVERYAWLFDQWPALPEGQVEDEDYEALIEQTQYEALQQMHVQGDDHVLALIPTVSNAFYLGRAFAKTGLSDSRIEELLGRYLAETRSEDLFARGIADHWLRHKDRDRDWCEAVAERSKNSWSAAQLAEWFTFLKNDVRTWTKLSDYEGEVEQQYWDQFVIWGIDDVDAEQATRLLLQFNHPFKAVELLSLHEKKGGIPTQLILEALEKLYDALTPEVARQLRSYQVSILLDRLASDTVIDRISVGQLEFKFLPLTYSYREGSTTVLHKQLASSPQFFAELLSKVYKKTVDGKVVDEPVADEQDANNQDAAASMSYFQLLNSFRAVPGLGEDNYVDQDFLFTWVTEAKQALSEMGRLIIGEQQIGQMLSSSPEGDDKYWPHEAVRNLLEHEASVELEKGFEIGVTNSRGSTSRGVYEGGRQERDLVELYAGYAEVIAPTWPRTGAILRGLAGYYRRMAAYEDGEADRNQDLWR</sequence>